<dbReference type="SUPFAM" id="SSF103473">
    <property type="entry name" value="MFS general substrate transporter"/>
    <property type="match status" value="1"/>
</dbReference>
<feature type="transmembrane region" description="Helical" evidence="4">
    <location>
        <begin position="390"/>
        <end position="416"/>
    </location>
</feature>
<comment type="similarity">
    <text evidence="2">Belongs to the major facilitator superfamily. Monocarboxylate porter (TC 2.A.1.13) family.</text>
</comment>
<dbReference type="Pfam" id="PF07690">
    <property type="entry name" value="MFS_1"/>
    <property type="match status" value="2"/>
</dbReference>
<feature type="region of interest" description="Disordered" evidence="3">
    <location>
        <begin position="8"/>
        <end position="50"/>
    </location>
</feature>
<evidence type="ECO:0000256" key="3">
    <source>
        <dbReference type="SAM" id="MobiDB-lite"/>
    </source>
</evidence>
<dbReference type="PROSITE" id="PS50850">
    <property type="entry name" value="MFS"/>
    <property type="match status" value="1"/>
</dbReference>
<proteinExistence type="inferred from homology"/>
<evidence type="ECO:0000256" key="2">
    <source>
        <dbReference type="ARBA" id="ARBA00006727"/>
    </source>
</evidence>
<dbReference type="InterPro" id="IPR011701">
    <property type="entry name" value="MFS"/>
</dbReference>
<feature type="transmembrane region" description="Helical" evidence="4">
    <location>
        <begin position="188"/>
        <end position="208"/>
    </location>
</feature>
<dbReference type="GO" id="GO:0016020">
    <property type="term" value="C:membrane"/>
    <property type="evidence" value="ECO:0007669"/>
    <property type="project" value="UniProtKB-SubCell"/>
</dbReference>
<dbReference type="EMBL" id="FUEG01000047">
    <property type="protein sequence ID" value="SJL17699.1"/>
    <property type="molecule type" value="Genomic_DNA"/>
</dbReference>
<protein>
    <submittedName>
        <fullName evidence="6">Related to monocarboxylate transporter 2</fullName>
    </submittedName>
</protein>
<evidence type="ECO:0000259" key="5">
    <source>
        <dbReference type="PROSITE" id="PS50850"/>
    </source>
</evidence>
<dbReference type="InterPro" id="IPR050327">
    <property type="entry name" value="Proton-linked_MCT"/>
</dbReference>
<feature type="compositionally biased region" description="Basic and acidic residues" evidence="3">
    <location>
        <begin position="8"/>
        <end position="37"/>
    </location>
</feature>
<comment type="subcellular location">
    <subcellularLocation>
        <location evidence="1">Membrane</location>
        <topology evidence="1">Multi-pass membrane protein</topology>
    </subcellularLocation>
</comment>
<feature type="transmembrane region" description="Helical" evidence="4">
    <location>
        <begin position="355"/>
        <end position="378"/>
    </location>
</feature>
<feature type="transmembrane region" description="Helical" evidence="4">
    <location>
        <begin position="102"/>
        <end position="124"/>
    </location>
</feature>
<dbReference type="AlphaFoldDB" id="A0A284S9M8"/>
<dbReference type="GO" id="GO:0022857">
    <property type="term" value="F:transmembrane transporter activity"/>
    <property type="evidence" value="ECO:0007669"/>
    <property type="project" value="InterPro"/>
</dbReference>
<dbReference type="OrthoDB" id="6509908at2759"/>
<keyword evidence="4" id="KW-0472">Membrane</keyword>
<evidence type="ECO:0000256" key="1">
    <source>
        <dbReference type="ARBA" id="ARBA00004141"/>
    </source>
</evidence>
<accession>A0A284S9M8</accession>
<feature type="transmembrane region" description="Helical" evidence="4">
    <location>
        <begin position="265"/>
        <end position="287"/>
    </location>
</feature>
<organism evidence="6 7">
    <name type="scientific">Armillaria ostoyae</name>
    <name type="common">Armillaria root rot fungus</name>
    <dbReference type="NCBI Taxonomy" id="47428"/>
    <lineage>
        <taxon>Eukaryota</taxon>
        <taxon>Fungi</taxon>
        <taxon>Dikarya</taxon>
        <taxon>Basidiomycota</taxon>
        <taxon>Agaricomycotina</taxon>
        <taxon>Agaricomycetes</taxon>
        <taxon>Agaricomycetidae</taxon>
        <taxon>Agaricales</taxon>
        <taxon>Marasmiineae</taxon>
        <taxon>Physalacriaceae</taxon>
        <taxon>Armillaria</taxon>
    </lineage>
</organism>
<dbReference type="PANTHER" id="PTHR11360:SF177">
    <property type="entry name" value="RIBOFLAVIN TRANSPORTER MCH5"/>
    <property type="match status" value="1"/>
</dbReference>
<keyword evidence="4" id="KW-1133">Transmembrane helix</keyword>
<dbReference type="Gene3D" id="1.20.1250.20">
    <property type="entry name" value="MFS general substrate transporter like domains"/>
    <property type="match status" value="2"/>
</dbReference>
<feature type="transmembrane region" description="Helical" evidence="4">
    <location>
        <begin position="299"/>
        <end position="321"/>
    </location>
</feature>
<dbReference type="InterPro" id="IPR020846">
    <property type="entry name" value="MFS_dom"/>
</dbReference>
<reference evidence="7" key="1">
    <citation type="journal article" date="2017" name="Nat. Ecol. Evol.">
        <title>Genome expansion and lineage-specific genetic innovations in the forest pathogenic fungi Armillaria.</title>
        <authorList>
            <person name="Sipos G."/>
            <person name="Prasanna A.N."/>
            <person name="Walter M.C."/>
            <person name="O'Connor E."/>
            <person name="Balint B."/>
            <person name="Krizsan K."/>
            <person name="Kiss B."/>
            <person name="Hess J."/>
            <person name="Varga T."/>
            <person name="Slot J."/>
            <person name="Riley R."/>
            <person name="Boka B."/>
            <person name="Rigling D."/>
            <person name="Barry K."/>
            <person name="Lee J."/>
            <person name="Mihaltcheva S."/>
            <person name="LaButti K."/>
            <person name="Lipzen A."/>
            <person name="Waldron R."/>
            <person name="Moloney N.M."/>
            <person name="Sperisen C."/>
            <person name="Kredics L."/>
            <person name="Vagvoelgyi C."/>
            <person name="Patrignani A."/>
            <person name="Fitzpatrick D."/>
            <person name="Nagy I."/>
            <person name="Doyle S."/>
            <person name="Anderson J.B."/>
            <person name="Grigoriev I.V."/>
            <person name="Gueldener U."/>
            <person name="Muensterkoetter M."/>
            <person name="Nagy L.G."/>
        </authorList>
    </citation>
    <scope>NUCLEOTIDE SEQUENCE [LARGE SCALE GENOMIC DNA]</scope>
    <source>
        <strain evidence="7">C18/9</strain>
    </source>
</reference>
<feature type="transmembrane region" description="Helical" evidence="4">
    <location>
        <begin position="328"/>
        <end position="349"/>
    </location>
</feature>
<feature type="transmembrane region" description="Helical" evidence="4">
    <location>
        <begin position="131"/>
        <end position="150"/>
    </location>
</feature>
<feature type="transmembrane region" description="Helical" evidence="4">
    <location>
        <begin position="61"/>
        <end position="82"/>
    </location>
</feature>
<gene>
    <name evidence="6" type="ORF">ARMOST_21259</name>
</gene>
<dbReference type="Proteomes" id="UP000219338">
    <property type="component" value="Unassembled WGS sequence"/>
</dbReference>
<evidence type="ECO:0000313" key="6">
    <source>
        <dbReference type="EMBL" id="SJL17699.1"/>
    </source>
</evidence>
<feature type="transmembrane region" description="Helical" evidence="4">
    <location>
        <begin position="220"/>
        <end position="244"/>
    </location>
</feature>
<feature type="domain" description="Major facilitator superfamily (MFS) profile" evidence="5">
    <location>
        <begin position="64"/>
        <end position="452"/>
    </location>
</feature>
<feature type="transmembrane region" description="Helical" evidence="4">
    <location>
        <begin position="156"/>
        <end position="176"/>
    </location>
</feature>
<name>A0A284S9M8_ARMOS</name>
<evidence type="ECO:0000256" key="4">
    <source>
        <dbReference type="SAM" id="Phobius"/>
    </source>
</evidence>
<keyword evidence="7" id="KW-1185">Reference proteome</keyword>
<keyword evidence="4" id="KW-0812">Transmembrane</keyword>
<dbReference type="PANTHER" id="PTHR11360">
    <property type="entry name" value="MONOCARBOXYLATE TRANSPORTER"/>
    <property type="match status" value="1"/>
</dbReference>
<dbReference type="InterPro" id="IPR036259">
    <property type="entry name" value="MFS_trans_sf"/>
</dbReference>
<evidence type="ECO:0000313" key="7">
    <source>
        <dbReference type="Proteomes" id="UP000219338"/>
    </source>
</evidence>
<feature type="transmembrane region" description="Helical" evidence="4">
    <location>
        <begin position="422"/>
        <end position="444"/>
    </location>
</feature>
<dbReference type="OMA" id="DTIGRFN"/>
<sequence>MADVEKIHADFRGDVESVDRSSHGHDDYPSHDTKSTHSEGLSEESMQSFTSHEYPDGGIKACLAVFGASLALFSTFGQMNAFGTFQAWYAAHQLQHLSASTISWIGSLQLWVFFFSGGPIGFMFDLYGPRVLMAAGSLLYILSLVLTSISTQFYQYILAQGILFGLGVGLLFYPSLASVSTYFCKYRASALGIAAAGSSLGGVMYPLMLQHLFERVGFGWGVRVSALVSGVGCGVALLTLTALTPGQKRGSCTFGLCSTFKDGRFNLLMVGSSLVALGLFIPLFYIVDYAHDLSISRDTSYLVLALMNLGGVFGRIAPAILSDTIGRFNILAPSAFLSGVLCLTLWILARSLSSVIAFSILYGFFSGSFISVITPCVAQISDVREIGKKIGVLYSVISFPSLIGGPTAGALLALAGGSYTGMIIFSGATTIAGSCFILAAKLMIDSRILARV</sequence>